<accession>A0A4C1TV11</accession>
<sequence length="93" mass="9728">MKKDRCFTSSKSPVMGHFFLGTDYQAFAIRMCGAGNAGAARCATAAVRSCAGFLPRAPAPPPPPAGRASPRRHSDNALNHVHVPGEPNDAPLT</sequence>
<evidence type="ECO:0000313" key="3">
    <source>
        <dbReference type="Proteomes" id="UP000299102"/>
    </source>
</evidence>
<dbReference type="EMBL" id="BGZK01000091">
    <property type="protein sequence ID" value="GBP17849.1"/>
    <property type="molecule type" value="Genomic_DNA"/>
</dbReference>
<dbReference type="AlphaFoldDB" id="A0A4C1TV11"/>
<reference evidence="2 3" key="1">
    <citation type="journal article" date="2019" name="Commun. Biol.">
        <title>The bagworm genome reveals a unique fibroin gene that provides high tensile strength.</title>
        <authorList>
            <person name="Kono N."/>
            <person name="Nakamura H."/>
            <person name="Ohtoshi R."/>
            <person name="Tomita M."/>
            <person name="Numata K."/>
            <person name="Arakawa K."/>
        </authorList>
    </citation>
    <scope>NUCLEOTIDE SEQUENCE [LARGE SCALE GENOMIC DNA]</scope>
</reference>
<comment type="caution">
    <text evidence="2">The sequence shown here is derived from an EMBL/GenBank/DDBJ whole genome shotgun (WGS) entry which is preliminary data.</text>
</comment>
<feature type="region of interest" description="Disordered" evidence="1">
    <location>
        <begin position="53"/>
        <end position="93"/>
    </location>
</feature>
<evidence type="ECO:0000313" key="2">
    <source>
        <dbReference type="EMBL" id="GBP17849.1"/>
    </source>
</evidence>
<organism evidence="2 3">
    <name type="scientific">Eumeta variegata</name>
    <name type="common">Bagworm moth</name>
    <name type="synonym">Eumeta japonica</name>
    <dbReference type="NCBI Taxonomy" id="151549"/>
    <lineage>
        <taxon>Eukaryota</taxon>
        <taxon>Metazoa</taxon>
        <taxon>Ecdysozoa</taxon>
        <taxon>Arthropoda</taxon>
        <taxon>Hexapoda</taxon>
        <taxon>Insecta</taxon>
        <taxon>Pterygota</taxon>
        <taxon>Neoptera</taxon>
        <taxon>Endopterygota</taxon>
        <taxon>Lepidoptera</taxon>
        <taxon>Glossata</taxon>
        <taxon>Ditrysia</taxon>
        <taxon>Tineoidea</taxon>
        <taxon>Psychidae</taxon>
        <taxon>Oiketicinae</taxon>
        <taxon>Eumeta</taxon>
    </lineage>
</organism>
<dbReference type="Proteomes" id="UP000299102">
    <property type="component" value="Unassembled WGS sequence"/>
</dbReference>
<evidence type="ECO:0000256" key="1">
    <source>
        <dbReference type="SAM" id="MobiDB-lite"/>
    </source>
</evidence>
<keyword evidence="3" id="KW-1185">Reference proteome</keyword>
<gene>
    <name evidence="2" type="ORF">EVAR_7842_1</name>
</gene>
<protein>
    <submittedName>
        <fullName evidence="2">Uncharacterized protein</fullName>
    </submittedName>
</protein>
<name>A0A4C1TV11_EUMVA</name>
<proteinExistence type="predicted"/>